<dbReference type="EMBL" id="CACTIH010004134">
    <property type="protein sequence ID" value="CAA2989672.1"/>
    <property type="molecule type" value="Genomic_DNA"/>
</dbReference>
<name>A0A8S0SCP9_OLEEU</name>
<protein>
    <submittedName>
        <fullName evidence="1">Uncharacterized protein</fullName>
    </submittedName>
</protein>
<comment type="caution">
    <text evidence="1">The sequence shown here is derived from an EMBL/GenBank/DDBJ whole genome shotgun (WGS) entry which is preliminary data.</text>
</comment>
<dbReference type="AlphaFoldDB" id="A0A8S0SCP9"/>
<accession>A0A8S0SCP9</accession>
<dbReference type="OrthoDB" id="925325at2759"/>
<evidence type="ECO:0000313" key="1">
    <source>
        <dbReference type="EMBL" id="CAA2989672.1"/>
    </source>
</evidence>
<proteinExistence type="predicted"/>
<keyword evidence="2" id="KW-1185">Reference proteome</keyword>
<reference evidence="1 2" key="1">
    <citation type="submission" date="2019-12" db="EMBL/GenBank/DDBJ databases">
        <authorList>
            <person name="Alioto T."/>
            <person name="Alioto T."/>
            <person name="Gomez Garrido J."/>
        </authorList>
    </citation>
    <scope>NUCLEOTIDE SEQUENCE [LARGE SCALE GENOMIC DNA]</scope>
</reference>
<dbReference type="Gramene" id="OE9A040021T7">
    <property type="protein sequence ID" value="OE9A040021C7"/>
    <property type="gene ID" value="OE9A040021"/>
</dbReference>
<dbReference type="Proteomes" id="UP000594638">
    <property type="component" value="Unassembled WGS sequence"/>
</dbReference>
<sequence>MGGVHIQHRTSKEDLILDVYLYEDGGYPNVGDALLDDDLDLPQSQRKTVSPNTRKDDMRLGTACVHQCSVPTSRRRVPSHRAFCNHDYTLKQLLHHVEKLSDKYEEINKKVNTIMNWMRPSQHLDKDYSFGDDRMFGTEGDNYEEVEREMEEEDTMRETGVGKTTGEFEGGCTVMEKVARGIENEAETWEIGREKIAKNIEIEAIAGSIEREIEERGTVIDTIARNIKREMDVVDIEEGSNERTRMYDKVFTCKRKKFR</sequence>
<evidence type="ECO:0000313" key="2">
    <source>
        <dbReference type="Proteomes" id="UP000594638"/>
    </source>
</evidence>
<gene>
    <name evidence="1" type="ORF">OLEA9_A040021</name>
</gene>
<organism evidence="1 2">
    <name type="scientific">Olea europaea subsp. europaea</name>
    <dbReference type="NCBI Taxonomy" id="158383"/>
    <lineage>
        <taxon>Eukaryota</taxon>
        <taxon>Viridiplantae</taxon>
        <taxon>Streptophyta</taxon>
        <taxon>Embryophyta</taxon>
        <taxon>Tracheophyta</taxon>
        <taxon>Spermatophyta</taxon>
        <taxon>Magnoliopsida</taxon>
        <taxon>eudicotyledons</taxon>
        <taxon>Gunneridae</taxon>
        <taxon>Pentapetalae</taxon>
        <taxon>asterids</taxon>
        <taxon>lamiids</taxon>
        <taxon>Lamiales</taxon>
        <taxon>Oleaceae</taxon>
        <taxon>Oleeae</taxon>
        <taxon>Olea</taxon>
    </lineage>
</organism>